<organism evidence="2 3">
    <name type="scientific">Thermothelomyces thermophilus (strain ATCC 42464 / BCRC 31852 / DSM 1799)</name>
    <name type="common">Sporotrichum thermophile</name>
    <dbReference type="NCBI Taxonomy" id="573729"/>
    <lineage>
        <taxon>Eukaryota</taxon>
        <taxon>Fungi</taxon>
        <taxon>Dikarya</taxon>
        <taxon>Ascomycota</taxon>
        <taxon>Pezizomycotina</taxon>
        <taxon>Sordariomycetes</taxon>
        <taxon>Sordariomycetidae</taxon>
        <taxon>Sordariales</taxon>
        <taxon>Chaetomiaceae</taxon>
        <taxon>Thermothelomyces</taxon>
    </lineage>
</organism>
<feature type="compositionally biased region" description="Basic and acidic residues" evidence="1">
    <location>
        <begin position="630"/>
        <end position="644"/>
    </location>
</feature>
<feature type="region of interest" description="Disordered" evidence="1">
    <location>
        <begin position="442"/>
        <end position="480"/>
    </location>
</feature>
<dbReference type="InParanoid" id="G2Q3D7"/>
<dbReference type="KEGG" id="mtm:MYCTH_2298773"/>
<gene>
    <name evidence="2" type="ORF">MYCTH_2298773</name>
</gene>
<keyword evidence="3" id="KW-1185">Reference proteome</keyword>
<dbReference type="EMBL" id="CP003002">
    <property type="protein sequence ID" value="AEO55197.1"/>
    <property type="molecule type" value="Genomic_DNA"/>
</dbReference>
<accession>G2Q3D7</accession>
<protein>
    <recommendedName>
        <fullName evidence="4">PH domain-containing protein</fullName>
    </recommendedName>
</protein>
<evidence type="ECO:0000313" key="3">
    <source>
        <dbReference type="Proteomes" id="UP000007322"/>
    </source>
</evidence>
<proteinExistence type="predicted"/>
<feature type="compositionally biased region" description="Basic and acidic residues" evidence="1">
    <location>
        <begin position="464"/>
        <end position="474"/>
    </location>
</feature>
<dbReference type="GeneID" id="11505889"/>
<feature type="compositionally biased region" description="Pro residues" evidence="1">
    <location>
        <begin position="783"/>
        <end position="809"/>
    </location>
</feature>
<name>G2Q3D7_THET4</name>
<feature type="region of interest" description="Disordered" evidence="1">
    <location>
        <begin position="589"/>
        <end position="809"/>
    </location>
</feature>
<feature type="region of interest" description="Disordered" evidence="1">
    <location>
        <begin position="188"/>
        <end position="220"/>
    </location>
</feature>
<dbReference type="HOGENOM" id="CLU_009124_1_0_1"/>
<dbReference type="OMA" id="TVQACVF"/>
<feature type="compositionally biased region" description="Polar residues" evidence="1">
    <location>
        <begin position="532"/>
        <end position="543"/>
    </location>
</feature>
<feature type="compositionally biased region" description="Basic and acidic residues" evidence="1">
    <location>
        <begin position="27"/>
        <end position="37"/>
    </location>
</feature>
<feature type="compositionally biased region" description="Basic and acidic residues" evidence="1">
    <location>
        <begin position="47"/>
        <end position="58"/>
    </location>
</feature>
<feature type="compositionally biased region" description="Polar residues" evidence="1">
    <location>
        <begin position="729"/>
        <end position="745"/>
    </location>
</feature>
<sequence>MHAFLDPDSPESPDFRGSQSSHSRRMRPPDPHDEASEAVRIPLRAGSGDKARKRESRLGLRNIFGRARGGSDADSVTAPTRDGPHRLGGIRASLAEISWPHVSQTAQGHRSDISLPPQKASPTGHALKHKKSESLVRQQPTPEGIAAWTPPPLFRAYPQAIKHAHLPACTLPAEVILRMHAHKSSGSLAGLLGPRLSDPSEDATGEKTRSRHRSNGSGSASRFEWTSKVYVLTTSRYLLQYAGEGTYDRLPERVLQLGKDSAAFASDAIPGRHWVIQVTSSVSEPDRIPEPPSSLRARLPFLGHEKKHSSALLMVCESAEEMEAWIATLRREIEALGGRKVLSETGKPKTDDEDVHLRSYASQRTLVRRDPDRFSRVMTPDQSSNHSLPIMSPSPEANAREQSFDDNSTASFVSHEGRQLETLRDSYNRLSFVSSGQRTMVTSVGSSPACSPVRDSFGDVDSMPEAREPEEPQPRPRPNAKAIIDRRQSLQTINHVLEMGIASAQALRPLSTYSNPGQPEGAAPSAPAPQPISNVSVSHSVGNRHSFARTPGGPPSMQTTSSPLLARMNARRPPPTALFINPRPLSLVEDQPSPALSALSRSGTATEGSEGPSSGSPLAPPVTLPSPHQLESEVSKRIRDEPIRDSGISTQENISDRPTSTYLANRHSKDDSEIPTHGILPIEAREMPRSSTSLGTYGESRPAAQVSGKPRTRGRGLSFNSQEVERSGALSSPPSLQADATQRPRTPSLKPVPRSAQQLRPDPQPHMVLQQRSMSQLAAEGPPLAPPPNRALPPIPQKPRMNSPPPGFI</sequence>
<evidence type="ECO:0000256" key="1">
    <source>
        <dbReference type="SAM" id="MobiDB-lite"/>
    </source>
</evidence>
<feature type="region of interest" description="Disordered" evidence="1">
    <location>
        <begin position="1"/>
        <end position="87"/>
    </location>
</feature>
<feature type="region of interest" description="Disordered" evidence="1">
    <location>
        <begin position="375"/>
        <end position="404"/>
    </location>
</feature>
<feature type="compositionally biased region" description="Low complexity" evidence="1">
    <location>
        <begin position="602"/>
        <end position="617"/>
    </location>
</feature>
<dbReference type="eggNOG" id="ENOG502S0S8">
    <property type="taxonomic scope" value="Eukaryota"/>
</dbReference>
<feature type="region of interest" description="Disordered" evidence="1">
    <location>
        <begin position="102"/>
        <end position="135"/>
    </location>
</feature>
<evidence type="ECO:0008006" key="4">
    <source>
        <dbReference type="Google" id="ProtNLM"/>
    </source>
</evidence>
<feature type="compositionally biased region" description="Low complexity" evidence="1">
    <location>
        <begin position="516"/>
        <end position="525"/>
    </location>
</feature>
<dbReference type="RefSeq" id="XP_003660442.1">
    <property type="nucleotide sequence ID" value="XM_003660394.1"/>
</dbReference>
<dbReference type="Proteomes" id="UP000007322">
    <property type="component" value="Chromosome 1"/>
</dbReference>
<dbReference type="AlphaFoldDB" id="G2Q3D7"/>
<feature type="region of interest" description="Disordered" evidence="1">
    <location>
        <begin position="510"/>
        <end position="561"/>
    </location>
</feature>
<feature type="compositionally biased region" description="Polar residues" evidence="1">
    <location>
        <begin position="647"/>
        <end position="663"/>
    </location>
</feature>
<dbReference type="STRING" id="573729.G2Q3D7"/>
<reference evidence="2 3" key="1">
    <citation type="journal article" date="2011" name="Nat. Biotechnol.">
        <title>Comparative genomic analysis of the thermophilic biomass-degrading fungi Myceliophthora thermophila and Thielavia terrestris.</title>
        <authorList>
            <person name="Berka R.M."/>
            <person name="Grigoriev I.V."/>
            <person name="Otillar R."/>
            <person name="Salamov A."/>
            <person name="Grimwood J."/>
            <person name="Reid I."/>
            <person name="Ishmael N."/>
            <person name="John T."/>
            <person name="Darmond C."/>
            <person name="Moisan M.-C."/>
            <person name="Henrissat B."/>
            <person name="Coutinho P.M."/>
            <person name="Lombard V."/>
            <person name="Natvig D.O."/>
            <person name="Lindquist E."/>
            <person name="Schmutz J."/>
            <person name="Lucas S."/>
            <person name="Harris P."/>
            <person name="Powlowski J."/>
            <person name="Bellemare A."/>
            <person name="Taylor D."/>
            <person name="Butler G."/>
            <person name="de Vries R.P."/>
            <person name="Allijn I.E."/>
            <person name="van den Brink J."/>
            <person name="Ushinsky S."/>
            <person name="Storms R."/>
            <person name="Powell A.J."/>
            <person name="Paulsen I.T."/>
            <person name="Elbourne L.D.H."/>
            <person name="Baker S.E."/>
            <person name="Magnuson J."/>
            <person name="LaBoissiere S."/>
            <person name="Clutterbuck A.J."/>
            <person name="Martinez D."/>
            <person name="Wogulis M."/>
            <person name="de Leon A.L."/>
            <person name="Rey M.W."/>
            <person name="Tsang A."/>
        </authorList>
    </citation>
    <scope>NUCLEOTIDE SEQUENCE [LARGE SCALE GENOMIC DNA]</scope>
    <source>
        <strain evidence="3">ATCC 42464 / BCRC 31852 / DSM 1799</strain>
    </source>
</reference>
<dbReference type="VEuPathDB" id="FungiDB:MYCTH_2298773"/>
<dbReference type="OrthoDB" id="1749473at2759"/>
<evidence type="ECO:0000313" key="2">
    <source>
        <dbReference type="EMBL" id="AEO55197.1"/>
    </source>
</evidence>